<dbReference type="PANTHER" id="PTHR14074">
    <property type="entry name" value="HELICASE WITH DEATH DOMAIN-RELATED"/>
    <property type="match status" value="1"/>
</dbReference>
<keyword evidence="2" id="KW-0547">Nucleotide-binding</keyword>
<feature type="domain" description="Helicase ATP-binding" evidence="7">
    <location>
        <begin position="28"/>
        <end position="187"/>
    </location>
</feature>
<dbReference type="CDD" id="cd18034">
    <property type="entry name" value="DEXHc_dicer"/>
    <property type="match status" value="1"/>
</dbReference>
<dbReference type="EMBL" id="LFYR01000979">
    <property type="protein sequence ID" value="KMZ66513.1"/>
    <property type="molecule type" value="Genomic_DNA"/>
</dbReference>
<evidence type="ECO:0000259" key="7">
    <source>
        <dbReference type="PROSITE" id="PS51192"/>
    </source>
</evidence>
<dbReference type="PROSITE" id="PS51192">
    <property type="entry name" value="HELICASE_ATP_BIND_1"/>
    <property type="match status" value="1"/>
</dbReference>
<dbReference type="SUPFAM" id="SSF52540">
    <property type="entry name" value="P-loop containing nucleoside triphosphate hydrolases"/>
    <property type="match status" value="1"/>
</dbReference>
<name>A0A0K9PBQ2_ZOSMR</name>
<keyword evidence="5" id="KW-0067">ATP-binding</keyword>
<evidence type="ECO:0000313" key="9">
    <source>
        <dbReference type="Proteomes" id="UP000036987"/>
    </source>
</evidence>
<proteinExistence type="inferred from homology"/>
<comment type="caution">
    <text evidence="8">The sequence shown here is derived from an EMBL/GenBank/DDBJ whole genome shotgun (WGS) entry which is preliminary data.</text>
</comment>
<evidence type="ECO:0000256" key="4">
    <source>
        <dbReference type="ARBA" id="ARBA00022806"/>
    </source>
</evidence>
<dbReference type="GO" id="GO:0031047">
    <property type="term" value="P:regulatory ncRNA-mediated gene silencing"/>
    <property type="evidence" value="ECO:0007669"/>
    <property type="project" value="UniProtKB-ARBA"/>
</dbReference>
<dbReference type="PANTHER" id="PTHR14074:SF16">
    <property type="entry name" value="ANTIVIRAL INNATE IMMUNE RESPONSE RECEPTOR RIG-I"/>
    <property type="match status" value="1"/>
</dbReference>
<evidence type="ECO:0000256" key="2">
    <source>
        <dbReference type="ARBA" id="ARBA00022741"/>
    </source>
</evidence>
<accession>A0A0K9PBQ2</accession>
<evidence type="ECO:0000256" key="6">
    <source>
        <dbReference type="ARBA" id="ARBA00035116"/>
    </source>
</evidence>
<keyword evidence="4" id="KW-0347">Helicase</keyword>
<dbReference type="STRING" id="29655.A0A0K9PBQ2"/>
<evidence type="ECO:0000256" key="3">
    <source>
        <dbReference type="ARBA" id="ARBA00022801"/>
    </source>
</evidence>
<dbReference type="InterPro" id="IPR011545">
    <property type="entry name" value="DEAD/DEAH_box_helicase_dom"/>
</dbReference>
<dbReference type="Pfam" id="PF00270">
    <property type="entry name" value="DEAD"/>
    <property type="match status" value="1"/>
</dbReference>
<evidence type="ECO:0000256" key="5">
    <source>
        <dbReference type="ARBA" id="ARBA00022840"/>
    </source>
</evidence>
<dbReference type="GO" id="GO:0005524">
    <property type="term" value="F:ATP binding"/>
    <property type="evidence" value="ECO:0007669"/>
    <property type="project" value="UniProtKB-KW"/>
</dbReference>
<comment type="similarity">
    <text evidence="6">Belongs to the helicase family. Dicer subfamily.</text>
</comment>
<dbReference type="Gene3D" id="3.40.50.300">
    <property type="entry name" value="P-loop containing nucleotide triphosphate hydrolases"/>
    <property type="match status" value="1"/>
</dbReference>
<dbReference type="InterPro" id="IPR027417">
    <property type="entry name" value="P-loop_NTPase"/>
</dbReference>
<dbReference type="FunFam" id="3.40.50.300:FF:000628">
    <property type="entry name" value="Endoribonuclease Dicer"/>
    <property type="match status" value="1"/>
</dbReference>
<protein>
    <recommendedName>
        <fullName evidence="7">Helicase ATP-binding domain-containing protein</fullName>
    </recommendedName>
</protein>
<keyword evidence="9" id="KW-1185">Reference proteome</keyword>
<dbReference type="GO" id="GO:0016787">
    <property type="term" value="F:hydrolase activity"/>
    <property type="evidence" value="ECO:0007669"/>
    <property type="project" value="UniProtKB-KW"/>
</dbReference>
<organism evidence="8 9">
    <name type="scientific">Zostera marina</name>
    <name type="common">Eelgrass</name>
    <dbReference type="NCBI Taxonomy" id="29655"/>
    <lineage>
        <taxon>Eukaryota</taxon>
        <taxon>Viridiplantae</taxon>
        <taxon>Streptophyta</taxon>
        <taxon>Embryophyta</taxon>
        <taxon>Tracheophyta</taxon>
        <taxon>Spermatophyta</taxon>
        <taxon>Magnoliopsida</taxon>
        <taxon>Liliopsida</taxon>
        <taxon>Zosteraceae</taxon>
        <taxon>Zostera</taxon>
    </lineage>
</organism>
<comment type="cofactor">
    <cofactor evidence="1">
        <name>Mg(2+)</name>
        <dbReference type="ChEBI" id="CHEBI:18420"/>
    </cofactor>
</comment>
<dbReference type="OMA" id="CHIRMEL"/>
<dbReference type="InterPro" id="IPR051363">
    <property type="entry name" value="RLR_Helicase"/>
</dbReference>
<dbReference type="Proteomes" id="UP000036987">
    <property type="component" value="Unassembled WGS sequence"/>
</dbReference>
<evidence type="ECO:0000313" key="8">
    <source>
        <dbReference type="EMBL" id="KMZ66513.1"/>
    </source>
</evidence>
<dbReference type="GO" id="GO:0010467">
    <property type="term" value="P:gene expression"/>
    <property type="evidence" value="ECO:0007669"/>
    <property type="project" value="UniProtKB-ARBA"/>
</dbReference>
<dbReference type="GO" id="GO:0004386">
    <property type="term" value="F:helicase activity"/>
    <property type="evidence" value="ECO:0007669"/>
    <property type="project" value="UniProtKB-KW"/>
</dbReference>
<dbReference type="InterPro" id="IPR014001">
    <property type="entry name" value="Helicase_ATP-bd"/>
</dbReference>
<keyword evidence="3" id="KW-0378">Hydrolase</keyword>
<dbReference type="OrthoDB" id="6513042at2759"/>
<dbReference type="GO" id="GO:0003676">
    <property type="term" value="F:nucleic acid binding"/>
    <property type="evidence" value="ECO:0007669"/>
    <property type="project" value="InterPro"/>
</dbReference>
<reference evidence="9" key="1">
    <citation type="journal article" date="2016" name="Nature">
        <title>The genome of the seagrass Zostera marina reveals angiosperm adaptation to the sea.</title>
        <authorList>
            <person name="Olsen J.L."/>
            <person name="Rouze P."/>
            <person name="Verhelst B."/>
            <person name="Lin Y.-C."/>
            <person name="Bayer T."/>
            <person name="Collen J."/>
            <person name="Dattolo E."/>
            <person name="De Paoli E."/>
            <person name="Dittami S."/>
            <person name="Maumus F."/>
            <person name="Michel G."/>
            <person name="Kersting A."/>
            <person name="Lauritano C."/>
            <person name="Lohaus R."/>
            <person name="Toepel M."/>
            <person name="Tonon T."/>
            <person name="Vanneste K."/>
            <person name="Amirebrahimi M."/>
            <person name="Brakel J."/>
            <person name="Bostroem C."/>
            <person name="Chovatia M."/>
            <person name="Grimwood J."/>
            <person name="Jenkins J.W."/>
            <person name="Jueterbock A."/>
            <person name="Mraz A."/>
            <person name="Stam W.T."/>
            <person name="Tice H."/>
            <person name="Bornberg-Bauer E."/>
            <person name="Green P.J."/>
            <person name="Pearson G.A."/>
            <person name="Procaccini G."/>
            <person name="Duarte C.M."/>
            <person name="Schmutz J."/>
            <person name="Reusch T.B.H."/>
            <person name="Van de Peer Y."/>
        </authorList>
    </citation>
    <scope>NUCLEOTIDE SEQUENCE [LARGE SCALE GENOMIC DNA]</scope>
    <source>
        <strain evidence="9">cv. Finnish</strain>
    </source>
</reference>
<sequence length="311" mass="35617">MEEVIHDDRSSPAKKDPRKIARKYQLELCEKAVKENIIVCLGTGCGKTHIAVLLMNELRHQFTKPKKEICIFLAPTVPLVQQQAVVIENSIDLKVQSYFGHVKHLKTHADWENDLMKYEVFVMTPIIFLQSLRHCHIRMELVALLIFDECHHAQLDKRHDYTQIMKLFYNIDNPKCPRVFGMTASPIFGKGGSNYLDYAKYINSLENILNARICSVDGNLDLEALVASPAISIYYYTPVSIYDSKFMLVYMEELEANKNNLFSILRDNYTDLKVLKNKQKSLSKVHGDVIFCLENVGLWGAVQIEGGVKCN</sequence>
<dbReference type="AlphaFoldDB" id="A0A0K9PBQ2"/>
<dbReference type="SMART" id="SM00487">
    <property type="entry name" value="DEXDc"/>
    <property type="match status" value="1"/>
</dbReference>
<evidence type="ECO:0000256" key="1">
    <source>
        <dbReference type="ARBA" id="ARBA00001946"/>
    </source>
</evidence>
<gene>
    <name evidence="8" type="ORF">ZOSMA_299G00030</name>
</gene>